<reference evidence="2" key="1">
    <citation type="submission" date="2020-05" db="EMBL/GenBank/DDBJ databases">
        <title>Phylogenomic resolution of chytrid fungi.</title>
        <authorList>
            <person name="Stajich J.E."/>
            <person name="Amses K."/>
            <person name="Simmons R."/>
            <person name="Seto K."/>
            <person name="Myers J."/>
            <person name="Bonds A."/>
            <person name="Quandt C.A."/>
            <person name="Barry K."/>
            <person name="Liu P."/>
            <person name="Grigoriev I."/>
            <person name="Longcore J.E."/>
            <person name="James T.Y."/>
        </authorList>
    </citation>
    <scope>NUCLEOTIDE SEQUENCE</scope>
    <source>
        <strain evidence="2">JEL0318</strain>
    </source>
</reference>
<dbReference type="SUPFAM" id="SSF81383">
    <property type="entry name" value="F-box domain"/>
    <property type="match status" value="1"/>
</dbReference>
<dbReference type="AlphaFoldDB" id="A0AAD5SBV2"/>
<evidence type="ECO:0000259" key="1">
    <source>
        <dbReference type="PROSITE" id="PS50181"/>
    </source>
</evidence>
<dbReference type="InterPro" id="IPR001810">
    <property type="entry name" value="F-box_dom"/>
</dbReference>
<keyword evidence="3" id="KW-1185">Reference proteome</keyword>
<evidence type="ECO:0000313" key="2">
    <source>
        <dbReference type="EMBL" id="KAJ3050576.1"/>
    </source>
</evidence>
<dbReference type="Pfam" id="PF00646">
    <property type="entry name" value="F-box"/>
    <property type="match status" value="1"/>
</dbReference>
<gene>
    <name evidence="2" type="ORF">HK097_008422</name>
</gene>
<feature type="domain" description="F-box" evidence="1">
    <location>
        <begin position="127"/>
        <end position="173"/>
    </location>
</feature>
<sequence>MSAIHAPHHHNHPHPRPHRTLAHRIATAVKLRVNTEGGRAGLSPITITPVAGRREGWAKSVVDAIKELPRCRGGRRLSVIGEEEDEKGGNLTPIDAEDVENFDPTPLRSVKPVSKSKLSKEVLKPSGTTLSSLPSELLISIAARSGFWASLNLSYTSRRFRSLLSDRAAWREHLATDGADELIVNEVTITTRVGVYDHLLFGVWQGEDGEKDGDSLFFIHKTFNDDYDFLGGVSFKLLKGGLVEPSFFEHRELLPCYLLDLQTHIQTGSHPPTIHLGTTPPSNPVLPDPIGTRIPHSCSSCSHYDTQTVQKSVFVMNDQPLDSQMRQGVEWCFEHPDGRRVVRVRVRPYRGMLGYGCDGDLPMVTVNEVSVAERRLRGGALDVFARLVNGREC</sequence>
<organism evidence="2 3">
    <name type="scientific">Rhizophlyctis rosea</name>
    <dbReference type="NCBI Taxonomy" id="64517"/>
    <lineage>
        <taxon>Eukaryota</taxon>
        <taxon>Fungi</taxon>
        <taxon>Fungi incertae sedis</taxon>
        <taxon>Chytridiomycota</taxon>
        <taxon>Chytridiomycota incertae sedis</taxon>
        <taxon>Chytridiomycetes</taxon>
        <taxon>Rhizophlyctidales</taxon>
        <taxon>Rhizophlyctidaceae</taxon>
        <taxon>Rhizophlyctis</taxon>
    </lineage>
</organism>
<name>A0AAD5SBV2_9FUNG</name>
<accession>A0AAD5SBV2</accession>
<dbReference type="Gene3D" id="1.20.1280.50">
    <property type="match status" value="1"/>
</dbReference>
<dbReference type="InterPro" id="IPR036047">
    <property type="entry name" value="F-box-like_dom_sf"/>
</dbReference>
<dbReference type="EMBL" id="JADGJD010000497">
    <property type="protein sequence ID" value="KAJ3050576.1"/>
    <property type="molecule type" value="Genomic_DNA"/>
</dbReference>
<dbReference type="Proteomes" id="UP001212841">
    <property type="component" value="Unassembled WGS sequence"/>
</dbReference>
<evidence type="ECO:0000313" key="3">
    <source>
        <dbReference type="Proteomes" id="UP001212841"/>
    </source>
</evidence>
<protein>
    <recommendedName>
        <fullName evidence="1">F-box domain-containing protein</fullName>
    </recommendedName>
</protein>
<comment type="caution">
    <text evidence="2">The sequence shown here is derived from an EMBL/GenBank/DDBJ whole genome shotgun (WGS) entry which is preliminary data.</text>
</comment>
<dbReference type="PROSITE" id="PS50181">
    <property type="entry name" value="FBOX"/>
    <property type="match status" value="1"/>
</dbReference>
<proteinExistence type="predicted"/>